<dbReference type="InterPro" id="IPR032466">
    <property type="entry name" value="Metal_Hydrolase"/>
</dbReference>
<dbReference type="SUPFAM" id="SSF51556">
    <property type="entry name" value="Metallo-dependent hydrolases"/>
    <property type="match status" value="1"/>
</dbReference>
<dbReference type="Gene3D" id="2.30.40.10">
    <property type="entry name" value="Urease, subunit C, domain 1"/>
    <property type="match status" value="1"/>
</dbReference>
<keyword evidence="1" id="KW-0378">Hydrolase</keyword>
<dbReference type="NCBIfam" id="TIGR02022">
    <property type="entry name" value="hutF"/>
    <property type="match status" value="1"/>
</dbReference>
<dbReference type="SUPFAM" id="SSF51338">
    <property type="entry name" value="Composite domain of metallo-dependent hydrolases"/>
    <property type="match status" value="1"/>
</dbReference>
<dbReference type="PANTHER" id="PTHR43794">
    <property type="entry name" value="AMINOHYDROLASE SSNA-RELATED"/>
    <property type="match status" value="1"/>
</dbReference>
<dbReference type="Pfam" id="PF01979">
    <property type="entry name" value="Amidohydro_1"/>
    <property type="match status" value="1"/>
</dbReference>
<dbReference type="AlphaFoldDB" id="A0A562UYS1"/>
<name>A0A562UYS1_9ACTN</name>
<proteinExistence type="predicted"/>
<evidence type="ECO:0000256" key="1">
    <source>
        <dbReference type="ARBA" id="ARBA00022801"/>
    </source>
</evidence>
<feature type="domain" description="Amidohydrolase-related" evidence="2">
    <location>
        <begin position="49"/>
        <end position="419"/>
    </location>
</feature>
<keyword evidence="4" id="KW-1185">Reference proteome</keyword>
<dbReference type="InterPro" id="IPR006680">
    <property type="entry name" value="Amidohydro-rel"/>
</dbReference>
<organism evidence="3 4">
    <name type="scientific">Stackebrandtia albiflava</name>
    <dbReference type="NCBI Taxonomy" id="406432"/>
    <lineage>
        <taxon>Bacteria</taxon>
        <taxon>Bacillati</taxon>
        <taxon>Actinomycetota</taxon>
        <taxon>Actinomycetes</taxon>
        <taxon>Glycomycetales</taxon>
        <taxon>Glycomycetaceae</taxon>
        <taxon>Stackebrandtia</taxon>
    </lineage>
</organism>
<sequence length="445" mass="46591">MLTRYFAERAWLGPDDGLADSVTIEVTGDRITAVSSGGRPNDAVRLPGLVMPGLVNAHSHAFHRALRGRTHTGRGDFWSWREQMYTVADRLTPDGYLALARACYAEMACAGITTVVEFHYLHHAPGGTPYRDPAEMSHALASAAADAGVHLVLLDTLYLQADVDGSPLTGPQSRFGDGDPDRWLARVEAAPTGPGLSTGAAIHSVRGCPPEAMRFAAEWARHNAVPLHIHLSEQVKENAACLARYGRTPAQLCADTGVLDADTTAVHATHLTDADIALLGGHGTIAGFCPTTERDLADGIGPATALRDAGAGLSLGSDSHAVIDLFEEARAVELNERLRTMRRGGHGATELLAAATAGGAASAGQRDSAGRIAAGFRADLIAVDTGSVRLAGADDPVAATVFAATAADVTDVVAAGRRVVTERRHRLGDVAALLSTAVHPLFQDR</sequence>
<protein>
    <submittedName>
        <fullName evidence="3">Formiminoglutamate deiminase</fullName>
    </submittedName>
</protein>
<evidence type="ECO:0000313" key="3">
    <source>
        <dbReference type="EMBL" id="TWJ10747.1"/>
    </source>
</evidence>
<reference evidence="3 4" key="1">
    <citation type="journal article" date="2013" name="Stand. Genomic Sci.">
        <title>Genomic Encyclopedia of Type Strains, Phase I: The one thousand microbial genomes (KMG-I) project.</title>
        <authorList>
            <person name="Kyrpides N.C."/>
            <person name="Woyke T."/>
            <person name="Eisen J.A."/>
            <person name="Garrity G."/>
            <person name="Lilburn T.G."/>
            <person name="Beck B.J."/>
            <person name="Whitman W.B."/>
            <person name="Hugenholtz P."/>
            <person name="Klenk H.P."/>
        </authorList>
    </citation>
    <scope>NUCLEOTIDE SEQUENCE [LARGE SCALE GENOMIC DNA]</scope>
    <source>
        <strain evidence="3 4">DSM 45044</strain>
    </source>
</reference>
<dbReference type="EMBL" id="VLLL01000007">
    <property type="protein sequence ID" value="TWJ10747.1"/>
    <property type="molecule type" value="Genomic_DNA"/>
</dbReference>
<gene>
    <name evidence="3" type="ORF">LX16_4170</name>
</gene>
<comment type="caution">
    <text evidence="3">The sequence shown here is derived from an EMBL/GenBank/DDBJ whole genome shotgun (WGS) entry which is preliminary data.</text>
</comment>
<dbReference type="PANTHER" id="PTHR43794:SF11">
    <property type="entry name" value="AMIDOHYDROLASE-RELATED DOMAIN-CONTAINING PROTEIN"/>
    <property type="match status" value="1"/>
</dbReference>
<dbReference type="InterPro" id="IPR010252">
    <property type="entry name" value="HutF"/>
</dbReference>
<dbReference type="InterPro" id="IPR050287">
    <property type="entry name" value="MTA/SAH_deaminase"/>
</dbReference>
<accession>A0A562UYS1</accession>
<evidence type="ECO:0000259" key="2">
    <source>
        <dbReference type="Pfam" id="PF01979"/>
    </source>
</evidence>
<dbReference type="Gene3D" id="3.20.20.140">
    <property type="entry name" value="Metal-dependent hydrolases"/>
    <property type="match status" value="1"/>
</dbReference>
<dbReference type="NCBIfam" id="NF006681">
    <property type="entry name" value="PRK09229.1-2"/>
    <property type="match status" value="1"/>
</dbReference>
<dbReference type="InterPro" id="IPR011059">
    <property type="entry name" value="Metal-dep_hydrolase_composite"/>
</dbReference>
<evidence type="ECO:0000313" key="4">
    <source>
        <dbReference type="Proteomes" id="UP000321617"/>
    </source>
</evidence>
<dbReference type="GO" id="GO:0016810">
    <property type="term" value="F:hydrolase activity, acting on carbon-nitrogen (but not peptide) bonds"/>
    <property type="evidence" value="ECO:0007669"/>
    <property type="project" value="InterPro"/>
</dbReference>
<dbReference type="Proteomes" id="UP000321617">
    <property type="component" value="Unassembled WGS sequence"/>
</dbReference>